<feature type="compositionally biased region" description="Basic and acidic residues" evidence="1">
    <location>
        <begin position="291"/>
        <end position="310"/>
    </location>
</feature>
<dbReference type="eggNOG" id="KOG2953">
    <property type="taxonomic scope" value="Eukaryota"/>
</dbReference>
<keyword evidence="3" id="KW-1185">Reference proteome</keyword>
<feature type="compositionally biased region" description="Basic and acidic residues" evidence="1">
    <location>
        <begin position="253"/>
        <end position="270"/>
    </location>
</feature>
<gene>
    <name evidence="2" type="ORF">CORT_0C04990</name>
</gene>
<feature type="compositionally biased region" description="Polar residues" evidence="1">
    <location>
        <begin position="226"/>
        <end position="252"/>
    </location>
</feature>
<feature type="region of interest" description="Disordered" evidence="1">
    <location>
        <begin position="148"/>
        <end position="188"/>
    </location>
</feature>
<dbReference type="Proteomes" id="UP000005018">
    <property type="component" value="Chromosome 3"/>
</dbReference>
<feature type="compositionally biased region" description="Basic residues" evidence="1">
    <location>
        <begin position="420"/>
        <end position="431"/>
    </location>
</feature>
<evidence type="ECO:0000256" key="1">
    <source>
        <dbReference type="SAM" id="MobiDB-lite"/>
    </source>
</evidence>
<dbReference type="OrthoDB" id="278430at2759"/>
<proteinExistence type="predicted"/>
<evidence type="ECO:0000313" key="2">
    <source>
        <dbReference type="EMBL" id="CCG25873.1"/>
    </source>
</evidence>
<dbReference type="EMBL" id="HE681721">
    <property type="protein sequence ID" value="CCG25873.1"/>
    <property type="molecule type" value="Genomic_DNA"/>
</dbReference>
<dbReference type="GeneID" id="14539757"/>
<dbReference type="GO" id="GO:0003676">
    <property type="term" value="F:nucleic acid binding"/>
    <property type="evidence" value="ECO:0007669"/>
    <property type="project" value="InterPro"/>
</dbReference>
<feature type="compositionally biased region" description="Polar residues" evidence="1">
    <location>
        <begin position="444"/>
        <end position="455"/>
    </location>
</feature>
<feature type="region of interest" description="Disordered" evidence="1">
    <location>
        <begin position="224"/>
        <end position="327"/>
    </location>
</feature>
<accession>H8X313</accession>
<feature type="compositionally biased region" description="Polar residues" evidence="1">
    <location>
        <begin position="170"/>
        <end position="183"/>
    </location>
</feature>
<feature type="compositionally biased region" description="Acidic residues" evidence="1">
    <location>
        <begin position="271"/>
        <end position="290"/>
    </location>
</feature>
<evidence type="ECO:0000313" key="3">
    <source>
        <dbReference type="Proteomes" id="UP000005018"/>
    </source>
</evidence>
<organism evidence="2 3">
    <name type="scientific">Candida orthopsilosis (strain 90-125)</name>
    <name type="common">Yeast</name>
    <dbReference type="NCBI Taxonomy" id="1136231"/>
    <lineage>
        <taxon>Eukaryota</taxon>
        <taxon>Fungi</taxon>
        <taxon>Dikarya</taxon>
        <taxon>Ascomycota</taxon>
        <taxon>Saccharomycotina</taxon>
        <taxon>Pichiomycetes</taxon>
        <taxon>Debaryomycetaceae</taxon>
        <taxon>Candida/Lodderomyces clade</taxon>
        <taxon>Candida</taxon>
    </lineage>
</organism>
<protein>
    <submittedName>
        <fullName evidence="2">Fgr44 protein</fullName>
    </submittedName>
</protein>
<reference evidence="2 3" key="1">
    <citation type="journal article" date="2012" name="PLoS ONE">
        <title>Sequence and analysis of the genome of the pathogenic yeast Candida orthopsilosis.</title>
        <authorList>
            <person name="Riccombeni A."/>
            <person name="Vidanes G."/>
            <person name="Proux-Wera E."/>
            <person name="Wolfe K.H."/>
            <person name="Butler G."/>
        </authorList>
    </citation>
    <scope>NUCLEOTIDE SEQUENCE [LARGE SCALE GENOMIC DNA]</scope>
    <source>
        <strain evidence="2 3">Co 90-125</strain>
    </source>
</reference>
<feature type="region of interest" description="Disordered" evidence="1">
    <location>
        <begin position="411"/>
        <end position="455"/>
    </location>
</feature>
<dbReference type="RefSeq" id="XP_003868777.1">
    <property type="nucleotide sequence ID" value="XM_003868729.1"/>
</dbReference>
<dbReference type="SUPFAM" id="SSF82708">
    <property type="entry name" value="R3H domain"/>
    <property type="match status" value="1"/>
</dbReference>
<name>H8X313_CANO9</name>
<dbReference type="HOGENOM" id="CLU_676137_0_0_1"/>
<dbReference type="KEGG" id="cot:CORT_0C04990"/>
<dbReference type="Gene3D" id="3.30.1370.50">
    <property type="entry name" value="R3H-like domain"/>
    <property type="match status" value="1"/>
</dbReference>
<sequence length="455" mass="52458">MSDIPQSIITALTKYQDRPFILYLEKDLIKFIKNSILGNIKQPEYVIQAQYLKNSYYRLLSHQLCQYYHLQHWNNQSNEIVVTPSENFDYSSFLIKVEDESSDFVKVADVAHKYQPVHTPEPPHSNGYIQQQPHHNVNHHQHSHNIYHPHQHQHQHQHQHHSHSDRIDSTRATGTPFMSNPQSFKPKMIVKKIIPKPTTSSPPMEASENNNNDSIESLSKLKIDENGSSSAPPSEGSDVSLNTTSSTTIESQRASKEALYKKVREEIFLKEDEDQTGEEEETVEGEEGEEEEKKQSEEIVDKGFTKERPTRTNYRRSREYTPGYSKNHYSVPYQVPIQMQYPQMYHPHHNGASPAIPQGSTLPVLYSPYYPTVQPPLVPQAYAPPFHTVPSYDKETERRILNNPYIILPSDIDSHDRFKNPKHQQLHKSKKMYQNGNGSGASIGRNSNYKGQRPT</sequence>
<dbReference type="CDD" id="cd02642">
    <property type="entry name" value="R3H_encore_like"/>
    <property type="match status" value="1"/>
</dbReference>
<feature type="compositionally biased region" description="Basic residues" evidence="1">
    <location>
        <begin position="148"/>
        <end position="161"/>
    </location>
</feature>
<dbReference type="InterPro" id="IPR036867">
    <property type="entry name" value="R3H_dom_sf"/>
</dbReference>
<dbReference type="AlphaFoldDB" id="H8X313"/>